<dbReference type="EMBL" id="JAIOIU010000086">
    <property type="protein sequence ID" value="MBZ0159916.1"/>
    <property type="molecule type" value="Genomic_DNA"/>
</dbReference>
<dbReference type="InterPro" id="IPR016055">
    <property type="entry name" value="A-D-PHexomutase_a/b/a-I/II/III"/>
</dbReference>
<proteinExistence type="inferred from homology"/>
<organism evidence="12 13">
    <name type="scientific">Candidatus Methylomirabilis tolerans</name>
    <dbReference type="NCBI Taxonomy" id="3123416"/>
    <lineage>
        <taxon>Bacteria</taxon>
        <taxon>Candidatus Methylomirabilota</taxon>
        <taxon>Candidatus Methylomirabilia</taxon>
        <taxon>Candidatus Methylomirabilales</taxon>
        <taxon>Candidatus Methylomirabilaceae</taxon>
        <taxon>Candidatus Methylomirabilis</taxon>
    </lineage>
</organism>
<feature type="domain" description="Alpha-D-phosphohexomutase alpha/beta/alpha" evidence="10">
    <location>
        <begin position="204"/>
        <end position="305"/>
    </location>
</feature>
<evidence type="ECO:0000256" key="5">
    <source>
        <dbReference type="ARBA" id="ARBA00022842"/>
    </source>
</evidence>
<dbReference type="GO" id="GO:0005975">
    <property type="term" value="P:carbohydrate metabolic process"/>
    <property type="evidence" value="ECO:0007669"/>
    <property type="project" value="InterPro"/>
</dbReference>
<keyword evidence="5 7" id="KW-0460">Magnesium</keyword>
<dbReference type="InterPro" id="IPR036900">
    <property type="entry name" value="A-D-PHexomutase_C_sf"/>
</dbReference>
<keyword evidence="6" id="KW-0413">Isomerase</keyword>
<gene>
    <name evidence="12" type="ORF">K8G79_07260</name>
</gene>
<dbReference type="Gene3D" id="3.30.310.50">
    <property type="entry name" value="Alpha-D-phosphohexomutase, C-terminal domain"/>
    <property type="match status" value="1"/>
</dbReference>
<dbReference type="PANTHER" id="PTHR45745:SF1">
    <property type="entry name" value="PHOSPHOGLUCOMUTASE 2B-RELATED"/>
    <property type="match status" value="1"/>
</dbReference>
<name>A0AAJ1EJD2_9BACT</name>
<dbReference type="Pfam" id="PF00408">
    <property type="entry name" value="PGM_PMM_IV"/>
    <property type="match status" value="1"/>
</dbReference>
<dbReference type="AlphaFoldDB" id="A0AAJ1EJD2"/>
<dbReference type="InterPro" id="IPR005841">
    <property type="entry name" value="Alpha-D-phosphohexomutase_SF"/>
</dbReference>
<dbReference type="PROSITE" id="PS00710">
    <property type="entry name" value="PGM_PMM"/>
    <property type="match status" value="1"/>
</dbReference>
<evidence type="ECO:0000256" key="6">
    <source>
        <dbReference type="ARBA" id="ARBA00023235"/>
    </source>
</evidence>
<dbReference type="InterPro" id="IPR005845">
    <property type="entry name" value="A-D-PHexomutase_a/b/a-II"/>
</dbReference>
<evidence type="ECO:0000256" key="4">
    <source>
        <dbReference type="ARBA" id="ARBA00022723"/>
    </source>
</evidence>
<evidence type="ECO:0000256" key="2">
    <source>
        <dbReference type="ARBA" id="ARBA00010231"/>
    </source>
</evidence>
<dbReference type="Gene3D" id="3.40.120.10">
    <property type="entry name" value="Alpha-D-Glucose-1,6-Bisphosphate, subunit A, domain 3"/>
    <property type="match status" value="3"/>
</dbReference>
<dbReference type="GO" id="GO:0006166">
    <property type="term" value="P:purine ribonucleoside salvage"/>
    <property type="evidence" value="ECO:0007669"/>
    <property type="project" value="TreeGrafter"/>
</dbReference>
<sequence>MKAALLPGSSRATPLRDEYDLHRIVRLRPLMPAPPQIRFGTDGWRGVIARDFTFQGVQLVAGAVAATLRANHPEGHHLLIAVGHDTRFLSRRFAQTAANVLVALGVDTRLTTSHVPTPVLACAIPLLTARGGVMITASHNPPSYNGMKVRIADGGAATTTFTDRIEAEVCRLSDDRSGCAGGALPAVDRTSVGAIDLFDPLPLYRERLRTLVDMERIAHSGVHVVIDSMYGATQGIVAELLRRIGLQVEELHAEINPWFGGVSPEPLGASLGELAERVRGLNRSRKIGLAFDGDGDRLGAIDETGTYVTPHQILALLLQHLVTRRGLSGTAIKTFSTTTMIDRLAASHGLRLAVTPIGFKHIAEVMRREPFLIGGEESGGIGIAGHIPERDGIVSALLLLECLATEGKPLGVLLQELEAKVGPHCYRRLDLRLARQEDGCKLGQRVAGDPPTHIDGWRVKEAQTLDGVKLVGADGGWLLIRPSGTEPVLRLYAEAPTQGQVARLLDWAKAYADKIQRATP</sequence>
<accession>A0AAJ1EJD2</accession>
<dbReference type="Pfam" id="PF02879">
    <property type="entry name" value="PGM_PMM_II"/>
    <property type="match status" value="1"/>
</dbReference>
<evidence type="ECO:0000259" key="10">
    <source>
        <dbReference type="Pfam" id="PF02879"/>
    </source>
</evidence>
<dbReference type="Pfam" id="PF02878">
    <property type="entry name" value="PGM_PMM_I"/>
    <property type="match status" value="1"/>
</dbReference>
<dbReference type="InterPro" id="IPR016066">
    <property type="entry name" value="A-D-PHexomutase_CS"/>
</dbReference>
<keyword evidence="4 7" id="KW-0479">Metal-binding</keyword>
<evidence type="ECO:0000259" key="8">
    <source>
        <dbReference type="Pfam" id="PF00408"/>
    </source>
</evidence>
<evidence type="ECO:0000259" key="9">
    <source>
        <dbReference type="Pfam" id="PF02878"/>
    </source>
</evidence>
<comment type="similarity">
    <text evidence="2 7">Belongs to the phosphohexose mutase family.</text>
</comment>
<dbReference type="Pfam" id="PF02880">
    <property type="entry name" value="PGM_PMM_III"/>
    <property type="match status" value="1"/>
</dbReference>
<dbReference type="InterPro" id="IPR005843">
    <property type="entry name" value="A-D-PHexomutase_C"/>
</dbReference>
<dbReference type="PANTHER" id="PTHR45745">
    <property type="entry name" value="PHOSPHOMANNOMUTASE 45A"/>
    <property type="match status" value="1"/>
</dbReference>
<comment type="cofactor">
    <cofactor evidence="1">
        <name>Mg(2+)</name>
        <dbReference type="ChEBI" id="CHEBI:18420"/>
    </cofactor>
</comment>
<evidence type="ECO:0000313" key="13">
    <source>
        <dbReference type="Proteomes" id="UP001197609"/>
    </source>
</evidence>
<protein>
    <submittedName>
        <fullName evidence="12">Phosphoglucomutase/phosphomannomutase family protein</fullName>
    </submittedName>
</protein>
<evidence type="ECO:0000313" key="12">
    <source>
        <dbReference type="EMBL" id="MBZ0159916.1"/>
    </source>
</evidence>
<feature type="domain" description="Alpha-D-phosphohexomutase C-terminal" evidence="8">
    <location>
        <begin position="464"/>
        <end position="505"/>
    </location>
</feature>
<evidence type="ECO:0000256" key="1">
    <source>
        <dbReference type="ARBA" id="ARBA00001946"/>
    </source>
</evidence>
<dbReference type="GO" id="GO:0000287">
    <property type="term" value="F:magnesium ion binding"/>
    <property type="evidence" value="ECO:0007669"/>
    <property type="project" value="InterPro"/>
</dbReference>
<reference evidence="12 13" key="1">
    <citation type="journal article" date="2021" name="bioRxiv">
        <title>Unraveling nitrogen, sulfur and carbon metabolic pathways and microbial community transcriptional responses to substrate deprivation and toxicity stresses in a bioreactor mimicking anoxic brackish coastal sediment conditions.</title>
        <authorList>
            <person name="Martins P.D."/>
            <person name="Echeveste M.J."/>
            <person name="Arshad A."/>
            <person name="Kurth J."/>
            <person name="Ouboter H."/>
            <person name="Jetten M.S.M."/>
            <person name="Welte C.U."/>
        </authorList>
    </citation>
    <scope>NUCLEOTIDE SEQUENCE [LARGE SCALE GENOMIC DNA]</scope>
    <source>
        <strain evidence="12">MAG_38</strain>
    </source>
</reference>
<dbReference type="InterPro" id="IPR005844">
    <property type="entry name" value="A-D-PHexomutase_a/b/a-I"/>
</dbReference>
<dbReference type="PRINTS" id="PR00509">
    <property type="entry name" value="PGMPMM"/>
</dbReference>
<comment type="caution">
    <text evidence="12">The sequence shown here is derived from an EMBL/GenBank/DDBJ whole genome shotgun (WGS) entry which is preliminary data.</text>
</comment>
<evidence type="ECO:0000256" key="3">
    <source>
        <dbReference type="ARBA" id="ARBA00022553"/>
    </source>
</evidence>
<dbReference type="InterPro" id="IPR005846">
    <property type="entry name" value="A-D-PHexomutase_a/b/a-III"/>
</dbReference>
<feature type="domain" description="Alpha-D-phosphohexomutase alpha/beta/alpha" evidence="9">
    <location>
        <begin position="38"/>
        <end position="169"/>
    </location>
</feature>
<feature type="domain" description="Alpha-D-phosphohexomutase alpha/beta/alpha" evidence="11">
    <location>
        <begin position="310"/>
        <end position="418"/>
    </location>
</feature>
<dbReference type="SUPFAM" id="SSF53738">
    <property type="entry name" value="Phosphoglucomutase, first 3 domains"/>
    <property type="match status" value="2"/>
</dbReference>
<evidence type="ECO:0000259" key="11">
    <source>
        <dbReference type="Pfam" id="PF02880"/>
    </source>
</evidence>
<dbReference type="GO" id="GO:0008973">
    <property type="term" value="F:phosphopentomutase activity"/>
    <property type="evidence" value="ECO:0007669"/>
    <property type="project" value="TreeGrafter"/>
</dbReference>
<evidence type="ECO:0000256" key="7">
    <source>
        <dbReference type="RuleBase" id="RU004326"/>
    </source>
</evidence>
<keyword evidence="3" id="KW-0597">Phosphoprotein</keyword>
<dbReference type="SUPFAM" id="SSF55957">
    <property type="entry name" value="Phosphoglucomutase, C-terminal domain"/>
    <property type="match status" value="1"/>
</dbReference>
<dbReference type="CDD" id="cd05800">
    <property type="entry name" value="PGM_like2"/>
    <property type="match status" value="1"/>
</dbReference>
<dbReference type="Proteomes" id="UP001197609">
    <property type="component" value="Unassembled WGS sequence"/>
</dbReference>